<name>A0A8H5D467_9AGAR</name>
<protein>
    <submittedName>
        <fullName evidence="2">Uncharacterized protein</fullName>
    </submittedName>
</protein>
<dbReference type="OrthoDB" id="2246127at2759"/>
<evidence type="ECO:0000313" key="2">
    <source>
        <dbReference type="EMBL" id="KAF5352908.1"/>
    </source>
</evidence>
<dbReference type="Proteomes" id="UP000559256">
    <property type="component" value="Unassembled WGS sequence"/>
</dbReference>
<dbReference type="PANTHER" id="PTHR31912:SF34">
    <property type="entry name" value="NOTOCHORD-RELATED PROTEIN"/>
    <property type="match status" value="1"/>
</dbReference>
<organism evidence="2 3">
    <name type="scientific">Tetrapyrgos nigripes</name>
    <dbReference type="NCBI Taxonomy" id="182062"/>
    <lineage>
        <taxon>Eukaryota</taxon>
        <taxon>Fungi</taxon>
        <taxon>Dikarya</taxon>
        <taxon>Basidiomycota</taxon>
        <taxon>Agaricomycotina</taxon>
        <taxon>Agaricomycetes</taxon>
        <taxon>Agaricomycetidae</taxon>
        <taxon>Agaricales</taxon>
        <taxon>Marasmiineae</taxon>
        <taxon>Marasmiaceae</taxon>
        <taxon>Tetrapyrgos</taxon>
    </lineage>
</organism>
<evidence type="ECO:0000256" key="1">
    <source>
        <dbReference type="SAM" id="MobiDB-lite"/>
    </source>
</evidence>
<reference evidence="2 3" key="1">
    <citation type="journal article" date="2020" name="ISME J.">
        <title>Uncovering the hidden diversity of litter-decomposition mechanisms in mushroom-forming fungi.</title>
        <authorList>
            <person name="Floudas D."/>
            <person name="Bentzer J."/>
            <person name="Ahren D."/>
            <person name="Johansson T."/>
            <person name="Persson P."/>
            <person name="Tunlid A."/>
        </authorList>
    </citation>
    <scope>NUCLEOTIDE SEQUENCE [LARGE SCALE GENOMIC DNA]</scope>
    <source>
        <strain evidence="2 3">CBS 291.85</strain>
    </source>
</reference>
<accession>A0A8H5D467</accession>
<feature type="compositionally biased region" description="Basic residues" evidence="1">
    <location>
        <begin position="1207"/>
        <end position="1217"/>
    </location>
</feature>
<dbReference type="EMBL" id="JAACJM010000065">
    <property type="protein sequence ID" value="KAF5352908.1"/>
    <property type="molecule type" value="Genomic_DNA"/>
</dbReference>
<comment type="caution">
    <text evidence="2">The sequence shown here is derived from an EMBL/GenBank/DDBJ whole genome shotgun (WGS) entry which is preliminary data.</text>
</comment>
<dbReference type="PANTHER" id="PTHR31912">
    <property type="entry name" value="IP13529P"/>
    <property type="match status" value="1"/>
</dbReference>
<keyword evidence="3" id="KW-1185">Reference proteome</keyword>
<proteinExistence type="predicted"/>
<gene>
    <name evidence="2" type="ORF">D9758_007948</name>
</gene>
<sequence length="1217" mass="138958">MPPQRQVFEGVDDEYIRCLPCSSNSDTRDCIIKKEGRFNHVRTQKHKEALKALDTSLPAAAIDVPIPTPVPARIFAVLPHSDTLDQILAEDSDAEVELSRNDLLQDVRMDSGTCVDNFGNPYNFSAGQEELNQLEQEDIKLNARLDDLGLLRTHTLFGTFGDSETAQSTTLDDVNDEESETAGIARAIEALVFADEDAERTDDGFDAGSQSSDWFPHMSKTMFMLDLLDNLPRLRLSDDHLKSILWVMQMCGTPDVPSFSALRKTQASIASMFKMEPKHHLSALGNHFFMTHPAKLIALDWSNPLVRKHIHVYPELSEVVSETWQAAKWVEEVGVEQLSPMWADWQSAVNCHRHFYVNEVAQTVSGSYVFIKRWVTVKKNVHVEVWEVDSRELESNQLQVTIKSNELHQLSACSLARNTLDIHCTYRNGIVFNDATPVLANPLRSKAEGRPMFRIRIVPWSDDVSGNVSKQYNAHTNIYITNASIPHQKLSQEYFIRFCSTSGHASSSEQFVALCEDFETDTWHTAYDCELKQDIFFQLLPHFLPADNPQQSETASHIGVNGNSICRRDYIGGSEVEKEKEAGYEALYHPGIPRTSHQTIRSIREQVWEACGGNHESVKELQTSTGVKDKIAQFWIEQLLEHFKEVKERRITNWETRDAVLNDRDVKGDARKAEIIKIRAEIQKQLWDWVVGQQSVSDHDSECFHYNILLKTPGVDPHQDTPGEMLHTYLLGNDKYVWHNTSRDWNKDNELTFAIRLQSSCLHGLSIPPPRASYMVQYKNSLIGKHFKALQQLAVFHLRDLCSDELFQLWKATGELGAFLWMPEIRNMDLYLSDLRILIDNVLDVWAKVDPRRIITKIKLHVLPHLPEDIRRFGPSVIFATEIYECFNAVFRLCSILSNHLAPSRDIAVTLAGTECFKHIVSGGYWKDAGGNDICAGRLIQDFFKSNLELQRRLGWADSEAHIRPGQVKLAPALRTTRKRMSLSWDKCIKDFHIEDTAHLENPGAFKWNPCTFVVSRSKDLCYLGCWVFVKDERVTHNYPGRIVRIIAKENEPILPENTLLVIECFNVLNEKDKHFNMPVLLKTEKHTVVSPKHISFDFNAQHDCVSGACEIGFSSQRIRQERIDTDQQERHIVHSDDDRYILNIHALHNAHLIREVLPRELVAPVPLYPLDSDREAFHRELSAALQVSGQEKRQLTKAKAQATRERNKKAKATPLA</sequence>
<feature type="region of interest" description="Disordered" evidence="1">
    <location>
        <begin position="1189"/>
        <end position="1217"/>
    </location>
</feature>
<evidence type="ECO:0000313" key="3">
    <source>
        <dbReference type="Proteomes" id="UP000559256"/>
    </source>
</evidence>
<dbReference type="AlphaFoldDB" id="A0A8H5D467"/>